<dbReference type="PANTHER" id="PTHR11733">
    <property type="entry name" value="ZINC METALLOPROTEASE FAMILY M13 NEPRILYSIN-RELATED"/>
    <property type="match status" value="1"/>
</dbReference>
<evidence type="ECO:0000256" key="5">
    <source>
        <dbReference type="ARBA" id="ARBA00022723"/>
    </source>
</evidence>
<evidence type="ECO:0000256" key="4">
    <source>
        <dbReference type="ARBA" id="ARBA00022670"/>
    </source>
</evidence>
<dbReference type="GO" id="GO:0005886">
    <property type="term" value="C:plasma membrane"/>
    <property type="evidence" value="ECO:0007669"/>
    <property type="project" value="UniProtKB-SubCell"/>
</dbReference>
<dbReference type="InterPro" id="IPR008753">
    <property type="entry name" value="Peptidase_M13_N"/>
</dbReference>
<evidence type="ECO:0000259" key="10">
    <source>
        <dbReference type="Pfam" id="PF05649"/>
    </source>
</evidence>
<gene>
    <name evidence="11" type="ORF">RN001_003920</name>
</gene>
<sequence length="716" mass="83362">MKRRWIVLIIAGAFILTTLVIALAIHISFYRDICPDDICHTPQCVKVSSQILRSIDGNVNPCDNFYRFACGRFLDEAEVPVSTGSVSTAGITNDNIVTQLKLVLEEPIQQNDIKAFELTKEYYKVCLDTDSVEQQGLSLLYEVLEKVGGWPVLQDSSWNSKSFDWFYYIYKLRQLGVPSDCFFKISVAHDYKNTTFHILEIDQPTLTIPQNYLINQEEYKNVLEEYQRYMINVAVYLGAEEYRAVNELGEVLKFEMDLAEIMEPQGDRSNVTNFYNIMMVKDLETEISTIPWLEYFNNMIAPYAEITYFERILIPSPSYIKNLEALLESTSKRTQINYIVWKAIESLVPYLNEDLRDLQLKFKSVLYGISEYKPRWEECIDEVYNSFPLILSIQYVKMFPIDDVEERISELIHNIKMEYIATIEAAEWIDKKVKQSTVVKLTNMKSIIGFSPDLLNDKKFADAFNKAHVFQNKYMQSFLNISLAKENYKYKHLRELKSRTVWMDENIGVKEKTFYSALTNTITIGLGIIQENYFNDLHPNYLNYGGIGFEIAREISRVFFDVAQQFDEHGDFVKSKRDNEYTNKKTCLIEQYNRYEIEELDNKTFSGESTLENNMADNYGIKLAYDSYVTWAQKNDQEKVLPGLNYNQVQLFWISFALNACSKTRPESFDVMVEIDSYAPSEFRVVGPLVNVEDFAKDFDCDSDASMNSQERCNIW</sequence>
<dbReference type="InterPro" id="IPR024079">
    <property type="entry name" value="MetalloPept_cat_dom_sf"/>
</dbReference>
<keyword evidence="7" id="KW-0862">Zinc</keyword>
<dbReference type="InterPro" id="IPR018497">
    <property type="entry name" value="Peptidase_M13_C"/>
</dbReference>
<dbReference type="PRINTS" id="PR00786">
    <property type="entry name" value="NEPRILYSIN"/>
</dbReference>
<evidence type="ECO:0000313" key="11">
    <source>
        <dbReference type="EMBL" id="KAK4887649.1"/>
    </source>
</evidence>
<dbReference type="Proteomes" id="UP001353858">
    <property type="component" value="Unassembled WGS sequence"/>
</dbReference>
<evidence type="ECO:0000256" key="3">
    <source>
        <dbReference type="ARBA" id="ARBA00007357"/>
    </source>
</evidence>
<keyword evidence="6" id="KW-0378">Hydrolase</keyword>
<dbReference type="CDD" id="cd08662">
    <property type="entry name" value="M13"/>
    <property type="match status" value="1"/>
</dbReference>
<comment type="similarity">
    <text evidence="3">Belongs to the peptidase M13 family.</text>
</comment>
<name>A0AAN7PJ08_9COLE</name>
<dbReference type="PROSITE" id="PS51885">
    <property type="entry name" value="NEPRILYSIN"/>
    <property type="match status" value="1"/>
</dbReference>
<dbReference type="GO" id="GO:0004222">
    <property type="term" value="F:metalloendopeptidase activity"/>
    <property type="evidence" value="ECO:0007669"/>
    <property type="project" value="InterPro"/>
</dbReference>
<reference evidence="12" key="1">
    <citation type="submission" date="2023-01" db="EMBL/GenBank/DDBJ databases">
        <title>Key to firefly adult light organ development and bioluminescence: homeobox transcription factors regulate luciferase expression and transportation to peroxisome.</title>
        <authorList>
            <person name="Fu X."/>
        </authorList>
    </citation>
    <scope>NUCLEOTIDE SEQUENCE [LARGE SCALE GENOMIC DNA]</scope>
</reference>
<dbReference type="InterPro" id="IPR042089">
    <property type="entry name" value="Peptidase_M13_dom_2"/>
</dbReference>
<keyword evidence="5" id="KW-0479">Metal-binding</keyword>
<dbReference type="GO" id="GO:0016485">
    <property type="term" value="P:protein processing"/>
    <property type="evidence" value="ECO:0007669"/>
    <property type="project" value="TreeGrafter"/>
</dbReference>
<dbReference type="PANTHER" id="PTHR11733:SF224">
    <property type="entry name" value="NEPRILYSIN-2"/>
    <property type="match status" value="1"/>
</dbReference>
<evidence type="ECO:0000256" key="8">
    <source>
        <dbReference type="ARBA" id="ARBA00023049"/>
    </source>
</evidence>
<dbReference type="InterPro" id="IPR000718">
    <property type="entry name" value="Peptidase_M13"/>
</dbReference>
<dbReference type="GO" id="GO:0046872">
    <property type="term" value="F:metal ion binding"/>
    <property type="evidence" value="ECO:0007669"/>
    <property type="project" value="UniProtKB-KW"/>
</dbReference>
<evidence type="ECO:0000259" key="9">
    <source>
        <dbReference type="Pfam" id="PF01431"/>
    </source>
</evidence>
<evidence type="ECO:0000256" key="2">
    <source>
        <dbReference type="ARBA" id="ARBA00004401"/>
    </source>
</evidence>
<comment type="cofactor">
    <cofactor evidence="1">
        <name>Zn(2+)</name>
        <dbReference type="ChEBI" id="CHEBI:29105"/>
    </cofactor>
</comment>
<comment type="caution">
    <text evidence="11">The sequence shown here is derived from an EMBL/GenBank/DDBJ whole genome shotgun (WGS) entry which is preliminary data.</text>
</comment>
<protein>
    <recommendedName>
        <fullName evidence="13">Neprilysin</fullName>
    </recommendedName>
</protein>
<dbReference type="Gene3D" id="1.10.1380.10">
    <property type="entry name" value="Neutral endopeptidase , domain2"/>
    <property type="match status" value="1"/>
</dbReference>
<dbReference type="Pfam" id="PF05649">
    <property type="entry name" value="Peptidase_M13_N"/>
    <property type="match status" value="1"/>
</dbReference>
<dbReference type="SUPFAM" id="SSF55486">
    <property type="entry name" value="Metalloproteases ('zincins'), catalytic domain"/>
    <property type="match status" value="1"/>
</dbReference>
<keyword evidence="8" id="KW-0482">Metalloprotease</keyword>
<comment type="subcellular location">
    <subcellularLocation>
        <location evidence="2">Cell membrane</location>
        <topology evidence="2">Single-pass type II membrane protein</topology>
    </subcellularLocation>
</comment>
<evidence type="ECO:0000256" key="7">
    <source>
        <dbReference type="ARBA" id="ARBA00022833"/>
    </source>
</evidence>
<proteinExistence type="inferred from homology"/>
<dbReference type="Pfam" id="PF01431">
    <property type="entry name" value="Peptidase_M13"/>
    <property type="match status" value="1"/>
</dbReference>
<dbReference type="Gene3D" id="3.40.390.10">
    <property type="entry name" value="Collagenase (Catalytic Domain)"/>
    <property type="match status" value="1"/>
</dbReference>
<dbReference type="EMBL" id="JARPUR010000001">
    <property type="protein sequence ID" value="KAK4887649.1"/>
    <property type="molecule type" value="Genomic_DNA"/>
</dbReference>
<dbReference type="AlphaFoldDB" id="A0AAN7PJ08"/>
<feature type="domain" description="Peptidase M13 N-terminal" evidence="10">
    <location>
        <begin position="61"/>
        <end position="450"/>
    </location>
</feature>
<evidence type="ECO:0000313" key="12">
    <source>
        <dbReference type="Proteomes" id="UP001353858"/>
    </source>
</evidence>
<evidence type="ECO:0000256" key="1">
    <source>
        <dbReference type="ARBA" id="ARBA00001947"/>
    </source>
</evidence>
<feature type="domain" description="Peptidase M13 C-terminal" evidence="9">
    <location>
        <begin position="513"/>
        <end position="715"/>
    </location>
</feature>
<keyword evidence="4" id="KW-0645">Protease</keyword>
<keyword evidence="12" id="KW-1185">Reference proteome</keyword>
<accession>A0AAN7PJ08</accession>
<evidence type="ECO:0000256" key="6">
    <source>
        <dbReference type="ARBA" id="ARBA00022801"/>
    </source>
</evidence>
<organism evidence="11 12">
    <name type="scientific">Aquatica leii</name>
    <dbReference type="NCBI Taxonomy" id="1421715"/>
    <lineage>
        <taxon>Eukaryota</taxon>
        <taxon>Metazoa</taxon>
        <taxon>Ecdysozoa</taxon>
        <taxon>Arthropoda</taxon>
        <taxon>Hexapoda</taxon>
        <taxon>Insecta</taxon>
        <taxon>Pterygota</taxon>
        <taxon>Neoptera</taxon>
        <taxon>Endopterygota</taxon>
        <taxon>Coleoptera</taxon>
        <taxon>Polyphaga</taxon>
        <taxon>Elateriformia</taxon>
        <taxon>Elateroidea</taxon>
        <taxon>Lampyridae</taxon>
        <taxon>Luciolinae</taxon>
        <taxon>Aquatica</taxon>
    </lineage>
</organism>
<evidence type="ECO:0008006" key="13">
    <source>
        <dbReference type="Google" id="ProtNLM"/>
    </source>
</evidence>